<dbReference type="EMBL" id="JAAXOS010000006">
    <property type="protein sequence ID" value="NKY27225.1"/>
    <property type="molecule type" value="Genomic_DNA"/>
</dbReference>
<dbReference type="InterPro" id="IPR007278">
    <property type="entry name" value="DUF397"/>
</dbReference>
<evidence type="ECO:0000313" key="2">
    <source>
        <dbReference type="EMBL" id="NKY27225.1"/>
    </source>
</evidence>
<evidence type="ECO:0000259" key="1">
    <source>
        <dbReference type="Pfam" id="PF04149"/>
    </source>
</evidence>
<organism evidence="2 3">
    <name type="scientific">Nocardia gamkensis</name>
    <dbReference type="NCBI Taxonomy" id="352869"/>
    <lineage>
        <taxon>Bacteria</taxon>
        <taxon>Bacillati</taxon>
        <taxon>Actinomycetota</taxon>
        <taxon>Actinomycetes</taxon>
        <taxon>Mycobacteriales</taxon>
        <taxon>Nocardiaceae</taxon>
        <taxon>Nocardia</taxon>
    </lineage>
</organism>
<dbReference type="AlphaFoldDB" id="A0A7X6L3P5"/>
<dbReference type="Pfam" id="PF04149">
    <property type="entry name" value="DUF397"/>
    <property type="match status" value="1"/>
</dbReference>
<name>A0A7X6L3P5_9NOCA</name>
<dbReference type="Proteomes" id="UP000540698">
    <property type="component" value="Unassembled WGS sequence"/>
</dbReference>
<proteinExistence type="predicted"/>
<protein>
    <submittedName>
        <fullName evidence="2">DUF397 domain-containing protein</fullName>
    </submittedName>
</protein>
<feature type="domain" description="DUF397" evidence="1">
    <location>
        <begin position="6"/>
        <end position="61"/>
    </location>
</feature>
<dbReference type="RefSeq" id="WP_062968059.1">
    <property type="nucleotide sequence ID" value="NZ_JAAXOS010000006.1"/>
</dbReference>
<accession>A0A7X6L3P5</accession>
<keyword evidence="3" id="KW-1185">Reference proteome</keyword>
<evidence type="ECO:0000313" key="3">
    <source>
        <dbReference type="Proteomes" id="UP000540698"/>
    </source>
</evidence>
<gene>
    <name evidence="2" type="ORF">HGB38_13470</name>
</gene>
<comment type="caution">
    <text evidence="2">The sequence shown here is derived from an EMBL/GenBank/DDBJ whole genome shotgun (WGS) entry which is preliminary data.</text>
</comment>
<sequence>MGGAGGWFKSSYSSDSQACVEVCFDGGRVLVRDSKFRGPSDASPTLAFTVTQWAAFTTAIRTELT</sequence>
<reference evidence="2 3" key="1">
    <citation type="submission" date="2020-04" db="EMBL/GenBank/DDBJ databases">
        <title>MicrobeNet Type strains.</title>
        <authorList>
            <person name="Nicholson A.C."/>
        </authorList>
    </citation>
    <scope>NUCLEOTIDE SEQUENCE [LARGE SCALE GENOMIC DNA]</scope>
    <source>
        <strain evidence="2 3">DSM 44956</strain>
    </source>
</reference>